<organism evidence="2 3">
    <name type="scientific">Diaporthe vaccinii</name>
    <dbReference type="NCBI Taxonomy" id="105482"/>
    <lineage>
        <taxon>Eukaryota</taxon>
        <taxon>Fungi</taxon>
        <taxon>Dikarya</taxon>
        <taxon>Ascomycota</taxon>
        <taxon>Pezizomycotina</taxon>
        <taxon>Sordariomycetes</taxon>
        <taxon>Sordariomycetidae</taxon>
        <taxon>Diaporthales</taxon>
        <taxon>Diaporthaceae</taxon>
        <taxon>Diaporthe</taxon>
        <taxon>Diaporthe eres species complex</taxon>
    </lineage>
</organism>
<evidence type="ECO:0000313" key="2">
    <source>
        <dbReference type="EMBL" id="KAL2279368.1"/>
    </source>
</evidence>
<evidence type="ECO:0000259" key="1">
    <source>
        <dbReference type="Pfam" id="PF24809"/>
    </source>
</evidence>
<dbReference type="InterPro" id="IPR056125">
    <property type="entry name" value="DUF7708"/>
</dbReference>
<proteinExistence type="predicted"/>
<reference evidence="2 3" key="1">
    <citation type="submission" date="2024-03" db="EMBL/GenBank/DDBJ databases">
        <title>A high-quality draft genome sequence of Diaporthe vaccinii, a causative agent of upright dieback and viscid rot disease in cranberry plants.</title>
        <authorList>
            <person name="Sarrasin M."/>
            <person name="Lang B.F."/>
            <person name="Burger G."/>
        </authorList>
    </citation>
    <scope>NUCLEOTIDE SEQUENCE [LARGE SCALE GENOMIC DNA]</scope>
    <source>
        <strain evidence="2 3">IS7</strain>
    </source>
</reference>
<name>A0ABR4EAA4_9PEZI</name>
<sequence>MALTTRQDHDLASPSPLLALAPGLPTPQLDDLRGYTSSGLYAGWYLADPQQRLSDPAKSAYENALDILKKTLTVDEYSTPWLQRESSMRDVRDAVVRAMEEYKTKSKGNKVQEWLSSCSQRVMYYGAIFDTFAQHHPEYVSLAWGAMKFLFISVLNHEELLSEISKAISNLADVLPRTELHSILYPTARMQEAVSLLYAKIMEFVVKAIKWCKKGKTRHAIAAIAHPFELKFKNIIDEITRRSRAVDELAHAASKAEIRDLHFTVHQMNRSIAHLTEMMAYQQQQQTLHNQSLLSLREEHQHMFRRGQIEEIRSTMLLLDDTPDSSKSLAFCKSMRKRRRQTLPTQLPVATLSKLRAWVSDLSSSMVLAQGRGIKTSSLDFAVDFLDAILDRNYPVIWALPGDNDSPKPNPSVTGILRSLISQLLEKNLIKT</sequence>
<keyword evidence="3" id="KW-1185">Reference proteome</keyword>
<dbReference type="EMBL" id="JBAWTH010000076">
    <property type="protein sequence ID" value="KAL2279368.1"/>
    <property type="molecule type" value="Genomic_DNA"/>
</dbReference>
<dbReference type="Pfam" id="PF24809">
    <property type="entry name" value="DUF7708"/>
    <property type="match status" value="1"/>
</dbReference>
<evidence type="ECO:0000313" key="3">
    <source>
        <dbReference type="Proteomes" id="UP001600888"/>
    </source>
</evidence>
<accession>A0ABR4EAA4</accession>
<dbReference type="Proteomes" id="UP001600888">
    <property type="component" value="Unassembled WGS sequence"/>
</dbReference>
<protein>
    <recommendedName>
        <fullName evidence="1">DUF7708 domain-containing protein</fullName>
    </recommendedName>
</protein>
<feature type="domain" description="DUF7708" evidence="1">
    <location>
        <begin position="113"/>
        <end position="258"/>
    </location>
</feature>
<comment type="caution">
    <text evidence="2">The sequence shown here is derived from an EMBL/GenBank/DDBJ whole genome shotgun (WGS) entry which is preliminary data.</text>
</comment>
<gene>
    <name evidence="2" type="ORF">FJTKL_13441</name>
</gene>